<keyword evidence="4" id="KW-1185">Reference proteome</keyword>
<evidence type="ECO:0000256" key="1">
    <source>
        <dbReference type="SAM" id="MobiDB-lite"/>
    </source>
</evidence>
<organism evidence="3 4">
    <name type="scientific">Bdellovibrio svalbardensis</name>
    <dbReference type="NCBI Taxonomy" id="2972972"/>
    <lineage>
        <taxon>Bacteria</taxon>
        <taxon>Pseudomonadati</taxon>
        <taxon>Bdellovibrionota</taxon>
        <taxon>Bdellovibrionia</taxon>
        <taxon>Bdellovibrionales</taxon>
        <taxon>Pseudobdellovibrionaceae</taxon>
        <taxon>Bdellovibrio</taxon>
    </lineage>
</organism>
<dbReference type="SUPFAM" id="SSF141371">
    <property type="entry name" value="PilZ domain-like"/>
    <property type="match status" value="1"/>
</dbReference>
<dbReference type="EMBL" id="JANRMI010000003">
    <property type="protein sequence ID" value="MDG0817292.1"/>
    <property type="molecule type" value="Genomic_DNA"/>
</dbReference>
<feature type="domain" description="PilZ" evidence="2">
    <location>
        <begin position="177"/>
        <end position="275"/>
    </location>
</feature>
<accession>A0ABT6DLA2</accession>
<feature type="compositionally biased region" description="Basic and acidic residues" evidence="1">
    <location>
        <begin position="66"/>
        <end position="75"/>
    </location>
</feature>
<gene>
    <name evidence="3" type="ORF">NWE73_13000</name>
</gene>
<dbReference type="Proteomes" id="UP001152321">
    <property type="component" value="Unassembled WGS sequence"/>
</dbReference>
<sequence length="288" mass="32380">MATQYFLSTGKQKIGPLSERAVQDGVRSGKIQLFDMILNAQTNEWVMLMQHPDFSDLENGSDDSLNEERSQKESHAAVGLISDSIDEDTRGISFLTPDNIPILTPVYWYEKDNAHKRLKYLEVLSMIHSQKLSEQSLISKNPTGPWRKLVDWEDFSPASLENYKQVSKDNLPDINIRRKFPRFECGKVFVVLSKGKGYQAFCPDISKSGLAFIVRSPKADLNDPIVIKFNDSLTGNKFDAKGVVVSVRKVRLPGSESIYIRYGVRFTHLSESGRDFILAAAASDKQAA</sequence>
<protein>
    <submittedName>
        <fullName evidence="3">PilZ domain-containing protein</fullName>
    </submittedName>
</protein>
<name>A0ABT6DLA2_9BACT</name>
<comment type="caution">
    <text evidence="3">The sequence shown here is derived from an EMBL/GenBank/DDBJ whole genome shotgun (WGS) entry which is preliminary data.</text>
</comment>
<dbReference type="InterPro" id="IPR009875">
    <property type="entry name" value="PilZ_domain"/>
</dbReference>
<evidence type="ECO:0000259" key="2">
    <source>
        <dbReference type="Pfam" id="PF07238"/>
    </source>
</evidence>
<feature type="region of interest" description="Disordered" evidence="1">
    <location>
        <begin position="57"/>
        <end position="77"/>
    </location>
</feature>
<dbReference type="RefSeq" id="WP_277578767.1">
    <property type="nucleotide sequence ID" value="NZ_JANRMI010000003.1"/>
</dbReference>
<dbReference type="Pfam" id="PF07238">
    <property type="entry name" value="PilZ"/>
    <property type="match status" value="1"/>
</dbReference>
<proteinExistence type="predicted"/>
<evidence type="ECO:0000313" key="4">
    <source>
        <dbReference type="Proteomes" id="UP001152321"/>
    </source>
</evidence>
<evidence type="ECO:0000313" key="3">
    <source>
        <dbReference type="EMBL" id="MDG0817292.1"/>
    </source>
</evidence>
<reference evidence="3" key="1">
    <citation type="submission" date="2022-08" db="EMBL/GenBank/DDBJ databases">
        <title>Novel Bdellovibrio Species Isolated from Svalbard: Designation Bdellovibrio svalbardensis.</title>
        <authorList>
            <person name="Mitchell R.J."/>
            <person name="Choi S.Y."/>
        </authorList>
    </citation>
    <scope>NUCLEOTIDE SEQUENCE</scope>
    <source>
        <strain evidence="3">PAP01</strain>
    </source>
</reference>